<accession>A0A8G0PEM7</accession>
<sequence length="105" mass="11397">MMLVSVSAGVSLPNRPQIDPLAADLAATLLTGLILAVLCWRAPASAFGGAPEEQLERESGRERGRPKGGSIGARLQTEDGGWQPPQSAENRWRRCEIWISLTSWE</sequence>
<organism evidence="2 3">
    <name type="scientific">Trichoderma simmonsii</name>
    <dbReference type="NCBI Taxonomy" id="1491479"/>
    <lineage>
        <taxon>Eukaryota</taxon>
        <taxon>Fungi</taxon>
        <taxon>Dikarya</taxon>
        <taxon>Ascomycota</taxon>
        <taxon>Pezizomycotina</taxon>
        <taxon>Sordariomycetes</taxon>
        <taxon>Hypocreomycetidae</taxon>
        <taxon>Hypocreales</taxon>
        <taxon>Hypocreaceae</taxon>
        <taxon>Trichoderma</taxon>
    </lineage>
</organism>
<feature type="region of interest" description="Disordered" evidence="1">
    <location>
        <begin position="47"/>
        <end position="89"/>
    </location>
</feature>
<keyword evidence="3" id="KW-1185">Reference proteome</keyword>
<evidence type="ECO:0000313" key="2">
    <source>
        <dbReference type="EMBL" id="QYS99885.1"/>
    </source>
</evidence>
<reference evidence="2 3" key="1">
    <citation type="journal article" date="2021" name="BMC Genomics">
        <title>Telomere-to-telomere genome assembly of asparaginase-producing Trichoderma simmonsii.</title>
        <authorList>
            <person name="Chung D."/>
            <person name="Kwon Y.M."/>
            <person name="Yang Y."/>
        </authorList>
    </citation>
    <scope>NUCLEOTIDE SEQUENCE [LARGE SCALE GENOMIC DNA]</scope>
    <source>
        <strain evidence="2 3">GH-Sj1</strain>
    </source>
</reference>
<gene>
    <name evidence="2" type="ORF">H0G86_007005</name>
</gene>
<name>A0A8G0PEM7_9HYPO</name>
<proteinExistence type="predicted"/>
<dbReference type="Proteomes" id="UP000826661">
    <property type="component" value="Chromosome III"/>
</dbReference>
<dbReference type="EMBL" id="CP075866">
    <property type="protein sequence ID" value="QYS99885.1"/>
    <property type="molecule type" value="Genomic_DNA"/>
</dbReference>
<feature type="compositionally biased region" description="Basic and acidic residues" evidence="1">
    <location>
        <begin position="54"/>
        <end position="65"/>
    </location>
</feature>
<evidence type="ECO:0000313" key="3">
    <source>
        <dbReference type="Proteomes" id="UP000826661"/>
    </source>
</evidence>
<evidence type="ECO:0000256" key="1">
    <source>
        <dbReference type="SAM" id="MobiDB-lite"/>
    </source>
</evidence>
<protein>
    <submittedName>
        <fullName evidence="2">Uncharacterized protein</fullName>
    </submittedName>
</protein>
<dbReference type="AlphaFoldDB" id="A0A8G0PEM7"/>